<dbReference type="RefSeq" id="WP_377211808.1">
    <property type="nucleotide sequence ID" value="NZ_JBHTJV010000003.1"/>
</dbReference>
<evidence type="ECO:0000313" key="3">
    <source>
        <dbReference type="Proteomes" id="UP001597101"/>
    </source>
</evidence>
<keyword evidence="3" id="KW-1185">Reference proteome</keyword>
<dbReference type="CDD" id="cd01038">
    <property type="entry name" value="Endonuclease_DUF559"/>
    <property type="match status" value="1"/>
</dbReference>
<sequence>MFSGANLPLEGRPKLRSSFGWGKTIVSMISKQQIESARDLRANMTGDEKALWLELKKFRRLHGVHFRRQAPIGPYVVDFVTHSKRYVVELDGEFHAKSDQRLKDQRRDAFLHGKGYRVRHITTGAFIENSSGCIETIMQDLNLMENTHDH</sequence>
<gene>
    <name evidence="2" type="ORF">ACFQ14_06075</name>
</gene>
<evidence type="ECO:0000313" key="2">
    <source>
        <dbReference type="EMBL" id="MFD0915969.1"/>
    </source>
</evidence>
<proteinExistence type="predicted"/>
<name>A0ABW3FBY6_9HYPH</name>
<feature type="domain" description="DUF559" evidence="1">
    <location>
        <begin position="32"/>
        <end position="141"/>
    </location>
</feature>
<dbReference type="PANTHER" id="PTHR38590:SF1">
    <property type="entry name" value="BLL0828 PROTEIN"/>
    <property type="match status" value="1"/>
</dbReference>
<dbReference type="Gene3D" id="3.40.960.10">
    <property type="entry name" value="VSR Endonuclease"/>
    <property type="match status" value="1"/>
</dbReference>
<organism evidence="2 3">
    <name type="scientific">Pseudahrensia aquimaris</name>
    <dbReference type="NCBI Taxonomy" id="744461"/>
    <lineage>
        <taxon>Bacteria</taxon>
        <taxon>Pseudomonadati</taxon>
        <taxon>Pseudomonadota</taxon>
        <taxon>Alphaproteobacteria</taxon>
        <taxon>Hyphomicrobiales</taxon>
        <taxon>Ahrensiaceae</taxon>
        <taxon>Pseudahrensia</taxon>
    </lineage>
</organism>
<dbReference type="InterPro" id="IPR011335">
    <property type="entry name" value="Restrct_endonuc-II-like"/>
</dbReference>
<dbReference type="Pfam" id="PF04480">
    <property type="entry name" value="DUF559"/>
    <property type="match status" value="1"/>
</dbReference>
<dbReference type="SUPFAM" id="SSF52980">
    <property type="entry name" value="Restriction endonuclease-like"/>
    <property type="match status" value="1"/>
</dbReference>
<evidence type="ECO:0000259" key="1">
    <source>
        <dbReference type="Pfam" id="PF04480"/>
    </source>
</evidence>
<dbReference type="GO" id="GO:0004519">
    <property type="term" value="F:endonuclease activity"/>
    <property type="evidence" value="ECO:0007669"/>
    <property type="project" value="UniProtKB-KW"/>
</dbReference>
<dbReference type="InterPro" id="IPR047216">
    <property type="entry name" value="Endonuclease_DUF559_bact"/>
</dbReference>
<dbReference type="EMBL" id="JBHTJV010000003">
    <property type="protein sequence ID" value="MFD0915969.1"/>
    <property type="molecule type" value="Genomic_DNA"/>
</dbReference>
<reference evidence="3" key="1">
    <citation type="journal article" date="2019" name="Int. J. Syst. Evol. Microbiol.">
        <title>The Global Catalogue of Microorganisms (GCM) 10K type strain sequencing project: providing services to taxonomists for standard genome sequencing and annotation.</title>
        <authorList>
            <consortium name="The Broad Institute Genomics Platform"/>
            <consortium name="The Broad Institute Genome Sequencing Center for Infectious Disease"/>
            <person name="Wu L."/>
            <person name="Ma J."/>
        </authorList>
    </citation>
    <scope>NUCLEOTIDE SEQUENCE [LARGE SCALE GENOMIC DNA]</scope>
    <source>
        <strain evidence="3">CCUG 60023</strain>
    </source>
</reference>
<keyword evidence="2" id="KW-0255">Endonuclease</keyword>
<keyword evidence="2" id="KW-0378">Hydrolase</keyword>
<protein>
    <submittedName>
        <fullName evidence="2">Endonuclease domain-containing protein</fullName>
    </submittedName>
</protein>
<dbReference type="PANTHER" id="PTHR38590">
    <property type="entry name" value="BLL0828 PROTEIN"/>
    <property type="match status" value="1"/>
</dbReference>
<dbReference type="InterPro" id="IPR007569">
    <property type="entry name" value="DUF559"/>
</dbReference>
<comment type="caution">
    <text evidence="2">The sequence shown here is derived from an EMBL/GenBank/DDBJ whole genome shotgun (WGS) entry which is preliminary data.</text>
</comment>
<accession>A0ABW3FBY6</accession>
<keyword evidence="2" id="KW-0540">Nuclease</keyword>
<dbReference type="Proteomes" id="UP001597101">
    <property type="component" value="Unassembled WGS sequence"/>
</dbReference>